<dbReference type="InterPro" id="IPR036615">
    <property type="entry name" value="Mur_ligase_C_dom_sf"/>
</dbReference>
<name>A0ABR5SGG7_9BACT</name>
<dbReference type="EMBL" id="LNQR01000037">
    <property type="protein sequence ID" value="KWT89806.1"/>
    <property type="molecule type" value="Genomic_DNA"/>
</dbReference>
<evidence type="ECO:0000256" key="2">
    <source>
        <dbReference type="ARBA" id="ARBA00004752"/>
    </source>
</evidence>
<keyword evidence="7 8" id="KW-0133">Cell shape</keyword>
<dbReference type="SUPFAM" id="SSF53244">
    <property type="entry name" value="MurD-like peptide ligases, peptide-binding domain"/>
    <property type="match status" value="1"/>
</dbReference>
<evidence type="ECO:0000256" key="4">
    <source>
        <dbReference type="ARBA" id="ARBA00022598"/>
    </source>
</evidence>
<keyword evidence="7 8" id="KW-0131">Cell cycle</keyword>
<feature type="domain" description="Mur ligase C-terminal" evidence="9">
    <location>
        <begin position="345"/>
        <end position="457"/>
    </location>
</feature>
<comment type="caution">
    <text evidence="11">The sequence shown here is derived from an EMBL/GenBank/DDBJ whole genome shotgun (WGS) entry which is preliminary data.</text>
</comment>
<dbReference type="Pfam" id="PF21799">
    <property type="entry name" value="MurD-like_N"/>
    <property type="match status" value="1"/>
</dbReference>
<dbReference type="HAMAP" id="MF_00639">
    <property type="entry name" value="MurD"/>
    <property type="match status" value="1"/>
</dbReference>
<dbReference type="Proteomes" id="UP000060487">
    <property type="component" value="Unassembled WGS sequence"/>
</dbReference>
<keyword evidence="5 7" id="KW-0547">Nucleotide-binding</keyword>
<evidence type="ECO:0000313" key="12">
    <source>
        <dbReference type="Proteomes" id="UP000060487"/>
    </source>
</evidence>
<dbReference type="EC" id="6.3.2.9" evidence="7 8"/>
<keyword evidence="7 8" id="KW-0573">Peptidoglycan synthesis</keyword>
<gene>
    <name evidence="7 11" type="primary">murD</name>
    <name evidence="11" type="ORF">ASN18_1193</name>
</gene>
<evidence type="ECO:0000259" key="9">
    <source>
        <dbReference type="Pfam" id="PF02875"/>
    </source>
</evidence>
<keyword evidence="7 8" id="KW-0132">Cell division</keyword>
<comment type="function">
    <text evidence="7 8">Cell wall formation. Catalyzes the addition of glutamate to the nucleotide precursor UDP-N-acetylmuramoyl-L-alanine (UMA).</text>
</comment>
<dbReference type="InterPro" id="IPR036565">
    <property type="entry name" value="Mur-like_cat_sf"/>
</dbReference>
<comment type="catalytic activity">
    <reaction evidence="7 8">
        <text>UDP-N-acetyl-alpha-D-muramoyl-L-alanine + D-glutamate + ATP = UDP-N-acetyl-alpha-D-muramoyl-L-alanyl-D-glutamate + ADP + phosphate + H(+)</text>
        <dbReference type="Rhea" id="RHEA:16429"/>
        <dbReference type="ChEBI" id="CHEBI:15378"/>
        <dbReference type="ChEBI" id="CHEBI:29986"/>
        <dbReference type="ChEBI" id="CHEBI:30616"/>
        <dbReference type="ChEBI" id="CHEBI:43474"/>
        <dbReference type="ChEBI" id="CHEBI:83898"/>
        <dbReference type="ChEBI" id="CHEBI:83900"/>
        <dbReference type="ChEBI" id="CHEBI:456216"/>
        <dbReference type="EC" id="6.3.2.9"/>
    </reaction>
</comment>
<dbReference type="PANTHER" id="PTHR43692">
    <property type="entry name" value="UDP-N-ACETYLMURAMOYLALANINE--D-GLUTAMATE LIGASE"/>
    <property type="match status" value="1"/>
</dbReference>
<evidence type="ECO:0000256" key="8">
    <source>
        <dbReference type="RuleBase" id="RU003664"/>
    </source>
</evidence>
<dbReference type="InterPro" id="IPR005762">
    <property type="entry name" value="MurD"/>
</dbReference>
<evidence type="ECO:0000256" key="3">
    <source>
        <dbReference type="ARBA" id="ARBA00022490"/>
    </source>
</evidence>
<protein>
    <recommendedName>
        <fullName evidence="7 8">UDP-N-acetylmuramoylalanine--D-glutamate ligase</fullName>
        <ecNumber evidence="7 8">6.3.2.9</ecNumber>
    </recommendedName>
    <alternativeName>
        <fullName evidence="7">D-glutamic acid-adding enzyme</fullName>
    </alternativeName>
    <alternativeName>
        <fullName evidence="7">UDP-N-acetylmuramoyl-L-alanyl-D-glutamate synthetase</fullName>
    </alternativeName>
</protein>
<dbReference type="SUPFAM" id="SSF51984">
    <property type="entry name" value="MurCD N-terminal domain"/>
    <property type="match status" value="1"/>
</dbReference>
<dbReference type="InterPro" id="IPR004101">
    <property type="entry name" value="Mur_ligase_C"/>
</dbReference>
<evidence type="ECO:0000259" key="10">
    <source>
        <dbReference type="Pfam" id="PF08245"/>
    </source>
</evidence>
<keyword evidence="3 7" id="KW-0963">Cytoplasm</keyword>
<organism evidence="11 12">
    <name type="scientific">Candidatus Magnetominusculus xianensis</name>
    <dbReference type="NCBI Taxonomy" id="1748249"/>
    <lineage>
        <taxon>Bacteria</taxon>
        <taxon>Pseudomonadati</taxon>
        <taxon>Nitrospirota</taxon>
        <taxon>Nitrospiria</taxon>
        <taxon>Nitrospirales</taxon>
        <taxon>Nitrospiraceae</taxon>
        <taxon>Candidatus Magnetominusculus</taxon>
    </lineage>
</organism>
<dbReference type="NCBIfam" id="TIGR01087">
    <property type="entry name" value="murD"/>
    <property type="match status" value="1"/>
</dbReference>
<keyword evidence="6 7" id="KW-0067">ATP-binding</keyword>
<dbReference type="Gene3D" id="3.40.50.720">
    <property type="entry name" value="NAD(P)-binding Rossmann-like Domain"/>
    <property type="match status" value="1"/>
</dbReference>
<keyword evidence="4 7" id="KW-0436">Ligase</keyword>
<evidence type="ECO:0000256" key="7">
    <source>
        <dbReference type="HAMAP-Rule" id="MF_00639"/>
    </source>
</evidence>
<proteinExistence type="inferred from homology"/>
<comment type="similarity">
    <text evidence="7">Belongs to the MurCDEF family.</text>
</comment>
<dbReference type="InterPro" id="IPR013221">
    <property type="entry name" value="Mur_ligase_cen"/>
</dbReference>
<evidence type="ECO:0000313" key="11">
    <source>
        <dbReference type="EMBL" id="KWT89806.1"/>
    </source>
</evidence>
<dbReference type="SUPFAM" id="SSF53623">
    <property type="entry name" value="MurD-like peptide ligases, catalytic domain"/>
    <property type="match status" value="1"/>
</dbReference>
<dbReference type="RefSeq" id="WP_085051837.1">
    <property type="nucleotide sequence ID" value="NZ_LNQR01000037.1"/>
</dbReference>
<keyword evidence="12" id="KW-1185">Reference proteome</keyword>
<evidence type="ECO:0000256" key="6">
    <source>
        <dbReference type="ARBA" id="ARBA00022840"/>
    </source>
</evidence>
<reference evidence="11 12" key="1">
    <citation type="submission" date="2015-11" db="EMBL/GenBank/DDBJ databases">
        <authorList>
            <person name="Lin W."/>
        </authorList>
    </citation>
    <scope>NUCLEOTIDE SEQUENCE [LARGE SCALE GENOMIC DNA]</scope>
    <source>
        <strain evidence="11 12">HCH-1</strain>
    </source>
</reference>
<dbReference type="PANTHER" id="PTHR43692:SF1">
    <property type="entry name" value="UDP-N-ACETYLMURAMOYLALANINE--D-GLUTAMATE LIGASE"/>
    <property type="match status" value="1"/>
</dbReference>
<dbReference type="Pfam" id="PF08245">
    <property type="entry name" value="Mur_ligase_M"/>
    <property type="match status" value="1"/>
</dbReference>
<dbReference type="Gene3D" id="3.90.190.20">
    <property type="entry name" value="Mur ligase, C-terminal domain"/>
    <property type="match status" value="1"/>
</dbReference>
<feature type="binding site" evidence="7">
    <location>
        <begin position="125"/>
        <end position="131"/>
    </location>
    <ligand>
        <name>ATP</name>
        <dbReference type="ChEBI" id="CHEBI:30616"/>
    </ligand>
</feature>
<sequence>MEMYKNYKGKHVVVVGLARSGVGAANLLVRLGAAVTVMDVKGADELAKYIAQLDPSVTIKLGHHNEEIIDTADTVVPSPGVPLTIPILERARQKGIRIVGELELAYQVLEELRKTGAAGFMAITGTNGKSTTTTLLYEILIHSGFNAIIGGNIGKALTEEINKLVKDFERPREFVSPEYIVTEVSSFQLESAEKFKPKVAAILNVTPDHLDRHNTMDEYLEAKCRIFQNQDQMNFLVLNADDPLTPKIVEKVKPMGPEILYFSRKKQVRGAYYAKGIITFNIPELEVLCPELVVHEIPVFHTNNFKIKGLHNIENAMAASLMALVSGCSVADIYSTLTTFKGLEHRLEFVEEVDGVKYFNDSKGTNIWSVVKSLEGFEESIVLIAGGRDKAGDFSPLKDLIKEKVKAVVLIGEAAGKIKEAVKSITEVHMASSMQDAVTKSKEIAGYGDIVLLSPACASFDMFRDFEERGAIFKEAVLRLPGDRTVMDVAIAGN</sequence>
<feature type="domain" description="Mur ligase central" evidence="10">
    <location>
        <begin position="123"/>
        <end position="322"/>
    </location>
</feature>
<dbReference type="GO" id="GO:0008764">
    <property type="term" value="F:UDP-N-acetylmuramoylalanine-D-glutamate ligase activity"/>
    <property type="evidence" value="ECO:0007669"/>
    <property type="project" value="UniProtKB-EC"/>
</dbReference>
<accession>A0ABR5SGG7</accession>
<dbReference type="Pfam" id="PF02875">
    <property type="entry name" value="Mur_ligase_C"/>
    <property type="match status" value="1"/>
</dbReference>
<evidence type="ECO:0000256" key="5">
    <source>
        <dbReference type="ARBA" id="ARBA00022741"/>
    </source>
</evidence>
<evidence type="ECO:0000256" key="1">
    <source>
        <dbReference type="ARBA" id="ARBA00004496"/>
    </source>
</evidence>
<comment type="subcellular location">
    <subcellularLocation>
        <location evidence="1 7 8">Cytoplasm</location>
    </subcellularLocation>
</comment>
<comment type="pathway">
    <text evidence="2 7 8">Cell wall biogenesis; peptidoglycan biosynthesis.</text>
</comment>
<dbReference type="Gene3D" id="3.40.1190.10">
    <property type="entry name" value="Mur-like, catalytic domain"/>
    <property type="match status" value="1"/>
</dbReference>
<keyword evidence="7 8" id="KW-0961">Cell wall biogenesis/degradation</keyword>